<accession>A0ABV9NHK5</accession>
<comment type="caution">
    <text evidence="4">The sequence shown here is derived from an EMBL/GenBank/DDBJ whole genome shotgun (WGS) entry which is preliminary data.</text>
</comment>
<keyword evidence="1 2" id="KW-0732">Signal</keyword>
<sequence length="200" mass="21828">MHRSILPALLLAALPCAAVQAQDFSRSYTYVELQYANAELDNVGDVDFDGPALRGSVAIGQSFYAFGGVRRGSNDDFGLDIDVTQYQLGGGYRLFLSERADLIAEVSRIRTRAKVEDLGRAHGYDTRASVGVRGTLAEWFEGLVKVNYTDGDLYSDWDGDGNFSATVGAHVRFAPNWGLTGEVELGGDSTEYMLGVRYSF</sequence>
<dbReference type="Proteomes" id="UP001595892">
    <property type="component" value="Unassembled WGS sequence"/>
</dbReference>
<organism evidence="4 5">
    <name type="scientific">Coralloluteibacterium thermophilum</name>
    <dbReference type="NCBI Taxonomy" id="2707049"/>
    <lineage>
        <taxon>Bacteria</taxon>
        <taxon>Pseudomonadati</taxon>
        <taxon>Pseudomonadota</taxon>
        <taxon>Gammaproteobacteria</taxon>
        <taxon>Lysobacterales</taxon>
        <taxon>Lysobacteraceae</taxon>
        <taxon>Coralloluteibacterium</taxon>
    </lineage>
</organism>
<evidence type="ECO:0000256" key="1">
    <source>
        <dbReference type="ARBA" id="ARBA00022729"/>
    </source>
</evidence>
<protein>
    <submittedName>
        <fullName evidence="4">Outer membrane beta-barrel protein</fullName>
    </submittedName>
</protein>
<dbReference type="InterPro" id="IPR027385">
    <property type="entry name" value="Beta-barrel_OMP"/>
</dbReference>
<dbReference type="EMBL" id="JBHSGG010000011">
    <property type="protein sequence ID" value="MFC4727431.1"/>
    <property type="molecule type" value="Genomic_DNA"/>
</dbReference>
<reference evidence="5" key="1">
    <citation type="journal article" date="2019" name="Int. J. Syst. Evol. Microbiol.">
        <title>The Global Catalogue of Microorganisms (GCM) 10K type strain sequencing project: providing services to taxonomists for standard genome sequencing and annotation.</title>
        <authorList>
            <consortium name="The Broad Institute Genomics Platform"/>
            <consortium name="The Broad Institute Genome Sequencing Center for Infectious Disease"/>
            <person name="Wu L."/>
            <person name="Ma J."/>
        </authorList>
    </citation>
    <scope>NUCLEOTIDE SEQUENCE [LARGE SCALE GENOMIC DNA]</scope>
    <source>
        <strain evidence="5">CGMCC 1.13574</strain>
    </source>
</reference>
<dbReference type="RefSeq" id="WP_377003442.1">
    <property type="nucleotide sequence ID" value="NZ_JBHSGG010000011.1"/>
</dbReference>
<evidence type="ECO:0000313" key="4">
    <source>
        <dbReference type="EMBL" id="MFC4727431.1"/>
    </source>
</evidence>
<evidence type="ECO:0000313" key="5">
    <source>
        <dbReference type="Proteomes" id="UP001595892"/>
    </source>
</evidence>
<feature type="signal peptide" evidence="2">
    <location>
        <begin position="1"/>
        <end position="21"/>
    </location>
</feature>
<evidence type="ECO:0000256" key="2">
    <source>
        <dbReference type="SAM" id="SignalP"/>
    </source>
</evidence>
<feature type="domain" description="Outer membrane protein beta-barrel" evidence="3">
    <location>
        <begin position="10"/>
        <end position="184"/>
    </location>
</feature>
<feature type="chain" id="PRO_5045102431" evidence="2">
    <location>
        <begin position="22"/>
        <end position="200"/>
    </location>
</feature>
<gene>
    <name evidence="4" type="ORF">ACFO3Q_04505</name>
</gene>
<dbReference type="Pfam" id="PF13505">
    <property type="entry name" value="OMP_b-brl"/>
    <property type="match status" value="1"/>
</dbReference>
<proteinExistence type="predicted"/>
<evidence type="ECO:0000259" key="3">
    <source>
        <dbReference type="Pfam" id="PF13505"/>
    </source>
</evidence>
<name>A0ABV9NHK5_9GAMM</name>
<keyword evidence="5" id="KW-1185">Reference proteome</keyword>